<feature type="region of interest" description="Disordered" evidence="2">
    <location>
        <begin position="410"/>
        <end position="480"/>
    </location>
</feature>
<sequence>MSIHEMTEMMESCSSDGTSLNLDEEEHNYFSNNGCPNFVPNFKSLHLSAQHRLQNSTKRKYNDSAPWRRSISSQSRATVKRRLCRSAASSMLTENSESDGETKSVFTELDETSEDLQQIEGNIYQDPDELGEQTLNKEVDDISQKRYRVACRSLKVTPTTRILNSLTGTELNLNSHMIGEQGAHACSLALMINGTVERLNLESNALGSNGTLYICKMLKENIFITDLGQDVDHNFMGRLDEVHEMRGESLIVIYGLAMHEDQIKMIQQEEASFAKQDPITILMEYIRLKNLRLVDMFRSLDGDNSKSISRDEFKRGLMTFTIVASFQSSGVPVTDPMLDRIISKLDTNKNGEIEYNELIAGLREHKRNINKVLETSAINNVPFEQTELGKISDKLCHIMKIKEYFSPHKMRRQKTVASQTVTASSASEQNGTRKIMKDHKTQKSSSTKNVIDEETLTPISNQQSTDVTSLHNNQQNVSSA</sequence>
<dbReference type="EMBL" id="JAODUP010000268">
    <property type="protein sequence ID" value="KAK2154464.1"/>
    <property type="molecule type" value="Genomic_DNA"/>
</dbReference>
<dbReference type="InterPro" id="IPR002048">
    <property type="entry name" value="EF_hand_dom"/>
</dbReference>
<reference evidence="4" key="1">
    <citation type="journal article" date="2023" name="Mol. Biol. Evol.">
        <title>Third-Generation Sequencing Reveals the Adaptive Role of the Epigenome in Three Deep-Sea Polychaetes.</title>
        <authorList>
            <person name="Perez M."/>
            <person name="Aroh O."/>
            <person name="Sun Y."/>
            <person name="Lan Y."/>
            <person name="Juniper S.K."/>
            <person name="Young C.R."/>
            <person name="Angers B."/>
            <person name="Qian P.Y."/>
        </authorList>
    </citation>
    <scope>NUCLEOTIDE SEQUENCE</scope>
    <source>
        <strain evidence="4">P08H-3</strain>
    </source>
</reference>
<accession>A0AAD9N4Y7</accession>
<dbReference type="SMART" id="SM00054">
    <property type="entry name" value="EFh"/>
    <property type="match status" value="2"/>
</dbReference>
<gene>
    <name evidence="4" type="ORF">LSH36_268g00017</name>
</gene>
<dbReference type="InterPro" id="IPR018247">
    <property type="entry name" value="EF_Hand_1_Ca_BS"/>
</dbReference>
<organism evidence="4 5">
    <name type="scientific">Paralvinella palmiformis</name>
    <dbReference type="NCBI Taxonomy" id="53620"/>
    <lineage>
        <taxon>Eukaryota</taxon>
        <taxon>Metazoa</taxon>
        <taxon>Spiralia</taxon>
        <taxon>Lophotrochozoa</taxon>
        <taxon>Annelida</taxon>
        <taxon>Polychaeta</taxon>
        <taxon>Sedentaria</taxon>
        <taxon>Canalipalpata</taxon>
        <taxon>Terebellida</taxon>
        <taxon>Terebelliformia</taxon>
        <taxon>Alvinellidae</taxon>
        <taxon>Paralvinella</taxon>
    </lineage>
</organism>
<evidence type="ECO:0000313" key="5">
    <source>
        <dbReference type="Proteomes" id="UP001208570"/>
    </source>
</evidence>
<dbReference type="CDD" id="cd00051">
    <property type="entry name" value="EFh"/>
    <property type="match status" value="1"/>
</dbReference>
<dbReference type="AlphaFoldDB" id="A0AAD9N4Y7"/>
<dbReference type="InterPro" id="IPR032675">
    <property type="entry name" value="LRR_dom_sf"/>
</dbReference>
<proteinExistence type="predicted"/>
<feature type="compositionally biased region" description="Low complexity" evidence="2">
    <location>
        <begin position="415"/>
        <end position="427"/>
    </location>
</feature>
<feature type="domain" description="EF-hand" evidence="3">
    <location>
        <begin position="333"/>
        <end position="368"/>
    </location>
</feature>
<name>A0AAD9N4Y7_9ANNE</name>
<dbReference type="GO" id="GO:0005509">
    <property type="term" value="F:calcium ion binding"/>
    <property type="evidence" value="ECO:0007669"/>
    <property type="project" value="InterPro"/>
</dbReference>
<comment type="caution">
    <text evidence="4">The sequence shown here is derived from an EMBL/GenBank/DDBJ whole genome shotgun (WGS) entry which is preliminary data.</text>
</comment>
<dbReference type="SUPFAM" id="SSF47473">
    <property type="entry name" value="EF-hand"/>
    <property type="match status" value="1"/>
</dbReference>
<keyword evidence="1" id="KW-0106">Calcium</keyword>
<evidence type="ECO:0000256" key="1">
    <source>
        <dbReference type="ARBA" id="ARBA00022837"/>
    </source>
</evidence>
<dbReference type="PANTHER" id="PTHR47225">
    <property type="entry name" value="EF-HAND CALCIUM-BINDING DOMAIN-CONTAINING PROTEIN 12"/>
    <property type="match status" value="1"/>
</dbReference>
<dbReference type="PANTHER" id="PTHR47225:SF1">
    <property type="entry name" value="EF-HAND CALCIUM-BINDING DOMAIN-CONTAINING PROTEIN 12"/>
    <property type="match status" value="1"/>
</dbReference>
<dbReference type="PROSITE" id="PS00018">
    <property type="entry name" value="EF_HAND_1"/>
    <property type="match status" value="2"/>
</dbReference>
<dbReference type="Gene3D" id="1.10.238.10">
    <property type="entry name" value="EF-hand"/>
    <property type="match status" value="1"/>
</dbReference>
<feature type="domain" description="EF-hand" evidence="3">
    <location>
        <begin position="288"/>
        <end position="323"/>
    </location>
</feature>
<evidence type="ECO:0000259" key="3">
    <source>
        <dbReference type="PROSITE" id="PS50222"/>
    </source>
</evidence>
<dbReference type="Proteomes" id="UP001208570">
    <property type="component" value="Unassembled WGS sequence"/>
</dbReference>
<feature type="compositionally biased region" description="Polar residues" evidence="2">
    <location>
        <begin position="457"/>
        <end position="480"/>
    </location>
</feature>
<evidence type="ECO:0000256" key="2">
    <source>
        <dbReference type="SAM" id="MobiDB-lite"/>
    </source>
</evidence>
<dbReference type="Gene3D" id="3.80.10.10">
    <property type="entry name" value="Ribonuclease Inhibitor"/>
    <property type="match status" value="1"/>
</dbReference>
<protein>
    <recommendedName>
        <fullName evidence="3">EF-hand domain-containing protein</fullName>
    </recommendedName>
</protein>
<dbReference type="InterPro" id="IPR011992">
    <property type="entry name" value="EF-hand-dom_pair"/>
</dbReference>
<keyword evidence="5" id="KW-1185">Reference proteome</keyword>
<dbReference type="SUPFAM" id="SSF52047">
    <property type="entry name" value="RNI-like"/>
    <property type="match status" value="1"/>
</dbReference>
<dbReference type="PROSITE" id="PS50222">
    <property type="entry name" value="EF_HAND_2"/>
    <property type="match status" value="2"/>
</dbReference>
<dbReference type="InterPro" id="IPR042847">
    <property type="entry name" value="EFC12"/>
</dbReference>
<evidence type="ECO:0000313" key="4">
    <source>
        <dbReference type="EMBL" id="KAK2154464.1"/>
    </source>
</evidence>
<dbReference type="Pfam" id="PF13499">
    <property type="entry name" value="EF-hand_7"/>
    <property type="match status" value="1"/>
</dbReference>